<evidence type="ECO:0000256" key="8">
    <source>
        <dbReference type="ARBA" id="ARBA00023306"/>
    </source>
</evidence>
<evidence type="ECO:0000259" key="12">
    <source>
        <dbReference type="Pfam" id="PF04101"/>
    </source>
</evidence>
<dbReference type="GO" id="GO:0050511">
    <property type="term" value="F:undecaprenyldiphospho-muramoylpentapeptide beta-N-acetylglucosaminyltransferase activity"/>
    <property type="evidence" value="ECO:0007669"/>
    <property type="project" value="UniProtKB-UniRule"/>
</dbReference>
<dbReference type="Pfam" id="PF03033">
    <property type="entry name" value="Glyco_transf_28"/>
    <property type="match status" value="1"/>
</dbReference>
<dbReference type="Proteomes" id="UP000501534">
    <property type="component" value="Chromosome"/>
</dbReference>
<keyword evidence="6 10" id="KW-0573">Peptidoglycan synthesis</keyword>
<comment type="catalytic activity">
    <reaction evidence="10">
        <text>di-trans,octa-cis-undecaprenyl diphospho-N-acetyl-alpha-D-muramoyl-L-alanyl-D-glutamyl-meso-2,6-diaminopimeloyl-D-alanyl-D-alanine + UDP-N-acetyl-alpha-D-glucosamine = di-trans,octa-cis-undecaprenyl diphospho-[N-acetyl-alpha-D-glucosaminyl-(1-&gt;4)]-N-acetyl-alpha-D-muramoyl-L-alanyl-D-glutamyl-meso-2,6-diaminopimeloyl-D-alanyl-D-alanine + UDP + H(+)</text>
        <dbReference type="Rhea" id="RHEA:31227"/>
        <dbReference type="ChEBI" id="CHEBI:15378"/>
        <dbReference type="ChEBI" id="CHEBI:57705"/>
        <dbReference type="ChEBI" id="CHEBI:58223"/>
        <dbReference type="ChEBI" id="CHEBI:61387"/>
        <dbReference type="ChEBI" id="CHEBI:61388"/>
        <dbReference type="EC" id="2.4.1.227"/>
    </reaction>
</comment>
<keyword evidence="3 10" id="KW-0328">Glycosyltransferase</keyword>
<evidence type="ECO:0000256" key="3">
    <source>
        <dbReference type="ARBA" id="ARBA00022676"/>
    </source>
</evidence>
<proteinExistence type="inferred from homology"/>
<feature type="binding site" evidence="10">
    <location>
        <position position="257"/>
    </location>
    <ligand>
        <name>UDP-N-acetyl-alpha-D-glucosamine</name>
        <dbReference type="ChEBI" id="CHEBI:57705"/>
    </ligand>
</feature>
<comment type="subcellular location">
    <subcellularLocation>
        <location evidence="10">Cell membrane</location>
        <topology evidence="10">Peripheral membrane protein</topology>
        <orientation evidence="10">Cytoplasmic side</orientation>
    </subcellularLocation>
</comment>
<name>A0A6M4GQK6_9PROT</name>
<gene>
    <name evidence="10 13" type="primary">murG</name>
    <name evidence="13" type="ORF">DSM104443_00678</name>
</gene>
<comment type="pathway">
    <text evidence="10">Cell wall biogenesis; peptidoglycan biosynthesis.</text>
</comment>
<evidence type="ECO:0000256" key="6">
    <source>
        <dbReference type="ARBA" id="ARBA00022984"/>
    </source>
</evidence>
<keyword evidence="1 10" id="KW-1003">Cell membrane</keyword>
<dbReference type="Gene3D" id="3.40.50.2000">
    <property type="entry name" value="Glycogen Phosphorylase B"/>
    <property type="match status" value="2"/>
</dbReference>
<dbReference type="GO" id="GO:0009252">
    <property type="term" value="P:peptidoglycan biosynthetic process"/>
    <property type="evidence" value="ECO:0007669"/>
    <property type="project" value="UniProtKB-UniRule"/>
</dbReference>
<evidence type="ECO:0000256" key="10">
    <source>
        <dbReference type="HAMAP-Rule" id="MF_00033"/>
    </source>
</evidence>
<dbReference type="NCBIfam" id="TIGR01133">
    <property type="entry name" value="murG"/>
    <property type="match status" value="1"/>
</dbReference>
<dbReference type="GO" id="GO:0005975">
    <property type="term" value="P:carbohydrate metabolic process"/>
    <property type="evidence" value="ECO:0007669"/>
    <property type="project" value="InterPro"/>
</dbReference>
<keyword evidence="2 10" id="KW-0132">Cell division</keyword>
<keyword evidence="8 10" id="KW-0131">Cell cycle</keyword>
<dbReference type="KEGG" id="uru:DSM104443_00678"/>
<dbReference type="UniPathway" id="UPA00219"/>
<evidence type="ECO:0000256" key="2">
    <source>
        <dbReference type="ARBA" id="ARBA00022618"/>
    </source>
</evidence>
<dbReference type="GO" id="GO:0005886">
    <property type="term" value="C:plasma membrane"/>
    <property type="evidence" value="ECO:0007669"/>
    <property type="project" value="UniProtKB-SubCell"/>
</dbReference>
<feature type="domain" description="Glycosyl transferase family 28 C-terminal" evidence="12">
    <location>
        <begin position="197"/>
        <end position="346"/>
    </location>
</feature>
<evidence type="ECO:0000256" key="4">
    <source>
        <dbReference type="ARBA" id="ARBA00022679"/>
    </source>
</evidence>
<evidence type="ECO:0000256" key="5">
    <source>
        <dbReference type="ARBA" id="ARBA00022960"/>
    </source>
</evidence>
<feature type="binding site" evidence="10">
    <location>
        <position position="175"/>
    </location>
    <ligand>
        <name>UDP-N-acetyl-alpha-D-glucosamine</name>
        <dbReference type="ChEBI" id="CHEBI:57705"/>
    </ligand>
</feature>
<evidence type="ECO:0000259" key="11">
    <source>
        <dbReference type="Pfam" id="PF03033"/>
    </source>
</evidence>
<dbReference type="InterPro" id="IPR006009">
    <property type="entry name" value="GlcNAc_MurG"/>
</dbReference>
<keyword evidence="7 10" id="KW-0472">Membrane</keyword>
<dbReference type="AlphaFoldDB" id="A0A6M4GQK6"/>
<keyword evidence="9 10" id="KW-0961">Cell wall biogenesis/degradation</keyword>
<dbReference type="InterPro" id="IPR007235">
    <property type="entry name" value="Glyco_trans_28_C"/>
</dbReference>
<feature type="domain" description="Glycosyltransferase family 28 N-terminal" evidence="11">
    <location>
        <begin position="5"/>
        <end position="142"/>
    </location>
</feature>
<dbReference type="GO" id="GO:0008360">
    <property type="term" value="P:regulation of cell shape"/>
    <property type="evidence" value="ECO:0007669"/>
    <property type="project" value="UniProtKB-KW"/>
</dbReference>
<feature type="binding site" evidence="10">
    <location>
        <position position="203"/>
    </location>
    <ligand>
        <name>UDP-N-acetyl-alpha-D-glucosamine</name>
        <dbReference type="ChEBI" id="CHEBI:57705"/>
    </ligand>
</feature>
<dbReference type="RefSeq" id="WP_171089499.1">
    <property type="nucleotide sequence ID" value="NZ_CP053069.1"/>
</dbReference>
<accession>A0A6M4GQK6</accession>
<dbReference type="EMBL" id="CP053069">
    <property type="protein sequence ID" value="QJR09629.1"/>
    <property type="molecule type" value="Genomic_DNA"/>
</dbReference>
<feature type="binding site" evidence="10">
    <location>
        <begin position="12"/>
        <end position="14"/>
    </location>
    <ligand>
        <name>UDP-N-acetyl-alpha-D-glucosamine</name>
        <dbReference type="ChEBI" id="CHEBI:57705"/>
    </ligand>
</feature>
<evidence type="ECO:0000313" key="13">
    <source>
        <dbReference type="EMBL" id="QJR09629.1"/>
    </source>
</evidence>
<dbReference type="PANTHER" id="PTHR21015:SF22">
    <property type="entry name" value="GLYCOSYLTRANSFERASE"/>
    <property type="match status" value="1"/>
</dbReference>
<dbReference type="PANTHER" id="PTHR21015">
    <property type="entry name" value="UDP-N-ACETYLGLUCOSAMINE--N-ACETYLMURAMYL-(PENTAPEPTIDE) PYROPHOSPHORYL-UNDECAPRENOL N-ACETYLGLUCOSAMINE TRANSFERASE 1"/>
    <property type="match status" value="1"/>
</dbReference>
<comment type="caution">
    <text evidence="10">Lacks conserved residue(s) required for the propagation of feature annotation.</text>
</comment>
<feature type="binding site" evidence="10">
    <location>
        <position position="302"/>
    </location>
    <ligand>
        <name>UDP-N-acetyl-alpha-D-glucosamine</name>
        <dbReference type="ChEBI" id="CHEBI:57705"/>
    </ligand>
</feature>
<keyword evidence="14" id="KW-1185">Reference proteome</keyword>
<evidence type="ECO:0000313" key="14">
    <source>
        <dbReference type="Proteomes" id="UP000501534"/>
    </source>
</evidence>
<evidence type="ECO:0000256" key="9">
    <source>
        <dbReference type="ARBA" id="ARBA00023316"/>
    </source>
</evidence>
<dbReference type="InterPro" id="IPR004276">
    <property type="entry name" value="GlycoTrans_28_N"/>
</dbReference>
<reference evidence="13 14" key="1">
    <citation type="submission" date="2020-04" db="EMBL/GenBank/DDBJ databases">
        <title>Usitatibacter rugosus gen. nov., sp. nov. and Usitatibacter palustris sp. nov., novel members of Usitatibacteraceae fam. nov. within the order Nitrosomonadales isolated from soil.</title>
        <authorList>
            <person name="Huber K.J."/>
            <person name="Neumann-Schaal M."/>
            <person name="Geppert A."/>
            <person name="Luckner M."/>
            <person name="Wanner G."/>
            <person name="Overmann J."/>
        </authorList>
    </citation>
    <scope>NUCLEOTIDE SEQUENCE [LARGE SCALE GENOMIC DNA]</scope>
    <source>
        <strain evidence="13 14">0125_3</strain>
    </source>
</reference>
<dbReference type="HAMAP" id="MF_00033">
    <property type="entry name" value="MurG"/>
    <property type="match status" value="1"/>
</dbReference>
<evidence type="ECO:0000256" key="7">
    <source>
        <dbReference type="ARBA" id="ARBA00023136"/>
    </source>
</evidence>
<dbReference type="Pfam" id="PF04101">
    <property type="entry name" value="Glyco_tran_28_C"/>
    <property type="match status" value="1"/>
</dbReference>
<dbReference type="GO" id="GO:0051301">
    <property type="term" value="P:cell division"/>
    <property type="evidence" value="ECO:0007669"/>
    <property type="project" value="UniProtKB-KW"/>
</dbReference>
<comment type="function">
    <text evidence="10">Cell wall formation. Catalyzes the transfer of a GlcNAc subunit on undecaprenyl-pyrophosphoryl-MurNAc-pentapeptide (lipid intermediate I) to form undecaprenyl-pyrophosphoryl-MurNAc-(pentapeptide)GlcNAc (lipid intermediate II).</text>
</comment>
<evidence type="ECO:0000256" key="1">
    <source>
        <dbReference type="ARBA" id="ARBA00022475"/>
    </source>
</evidence>
<keyword evidence="5 10" id="KW-0133">Cell shape</keyword>
<keyword evidence="4 10" id="KW-0808">Transferase</keyword>
<dbReference type="CDD" id="cd03785">
    <property type="entry name" value="GT28_MurG"/>
    <property type="match status" value="1"/>
</dbReference>
<dbReference type="EC" id="2.4.1.227" evidence="10"/>
<comment type="similarity">
    <text evidence="10">Belongs to the glycosyltransferase 28 family. MurG subfamily.</text>
</comment>
<dbReference type="SUPFAM" id="SSF53756">
    <property type="entry name" value="UDP-Glycosyltransferase/glycogen phosphorylase"/>
    <property type="match status" value="1"/>
</dbReference>
<protein>
    <recommendedName>
        <fullName evidence="10">UDP-N-acetylglucosamine--N-acetylmuramyl-(pentapeptide) pyrophosphoryl-undecaprenol N-acetylglucosamine transferase</fullName>
        <ecNumber evidence="10">2.4.1.227</ecNumber>
    </recommendedName>
    <alternativeName>
        <fullName evidence="10">Undecaprenyl-PP-MurNAc-pentapeptide-UDPGlcNAc GlcNAc transferase</fullName>
    </alternativeName>
</protein>
<dbReference type="GO" id="GO:0071555">
    <property type="term" value="P:cell wall organization"/>
    <property type="evidence" value="ECO:0007669"/>
    <property type="project" value="UniProtKB-KW"/>
</dbReference>
<organism evidence="13 14">
    <name type="scientific">Usitatibacter rugosus</name>
    <dbReference type="NCBI Taxonomy" id="2732067"/>
    <lineage>
        <taxon>Bacteria</taxon>
        <taxon>Pseudomonadati</taxon>
        <taxon>Pseudomonadota</taxon>
        <taxon>Betaproteobacteria</taxon>
        <taxon>Nitrosomonadales</taxon>
        <taxon>Usitatibacteraceae</taxon>
        <taxon>Usitatibacter</taxon>
    </lineage>
</organism>
<sequence length="370" mass="39410">MNHTIMIMAAGTGGHVFPGLAIAKELVGRGWSVVWMGTPTGMENKLVGDAGYPMVTVNMTGVRGKGAGAWLKLPLRIMVAYWQATKAIFRYKPHVVLSMGGYVAFPGGMMSVLWGRPLVVHEPGAVAGITNRILGIVANRVIVGMEGSFDRPIAEAYANHIPKPRRVDWLGTPVRSEITSLPPPEQRFAGRGGPLRLLVVGGSLGAQTMNDLVLAALKAMPEADRPHVVHQAGAKLHAKLADDYREAGVLGEVVPFIDDMASRYAWCDVIVCRSGAVTVAEISAAGLASILFPLPWFVADEQMANARFLSDRDAGMTLAQLETKPEGLAAILRGLTRERLMEVASKARALGKPGATAACATVCEELCRAA</sequence>